<dbReference type="CDD" id="cd08638">
    <property type="entry name" value="DNA_pol_A_theta"/>
    <property type="match status" value="1"/>
</dbReference>
<dbReference type="Proteomes" id="UP001530377">
    <property type="component" value="Unassembled WGS sequence"/>
</dbReference>
<gene>
    <name evidence="4" type="ORF">ACHAXA_000453</name>
</gene>
<dbReference type="InterPro" id="IPR001098">
    <property type="entry name" value="DNA-dir_DNA_pol_A_palm_dom"/>
</dbReference>
<dbReference type="Gene3D" id="1.10.150.20">
    <property type="entry name" value="5' to 3' exonuclease, C-terminal subdomain"/>
    <property type="match status" value="1"/>
</dbReference>
<dbReference type="GO" id="GO:0006260">
    <property type="term" value="P:DNA replication"/>
    <property type="evidence" value="ECO:0007669"/>
    <property type="project" value="UniProtKB-KW"/>
</dbReference>
<sequence length="1479" mass="166016">MPWYEPATAAPTTPKDGGRWIGDEEESWNYPRNQSSDNRRLFFDGLQHQVENRLCSVFPMSDFYRGTDLSIRCGLESDGGEGKRSDCRNQNDPLHVKSEDGRIDSKAAQFFHPRPVAALMPYKDFFSPLTFPTEGPDAAECKKSSGNKYSSQSHHDAFCMKSSYDDAQQHQRNLTPPDHSARNVAFTLESSRGTSNYEPLSELKAKQLNDVYDNIRTTFKKSPMQSKLVRDSGTIRVCTSLRASTDGKRETKIWDDYGGRPVGDMRKVDNLRKEDADAKKSKDKRRDKKKTTDKQTDFLNEGKPRPSIDSQVDYEATKDKRKVDTKKSKRQKTDHHSRLVVGTELEIPANDDEFPGGIIDNRGLPKLSESDFAEIEHLKLQNAAQCLEGLQHFLILVGRQKHVAFTTVFLDPYTGNYFTSTCAGDGDEEKRKKKKKKATRSSKFTQHNPNQDFECTTSFLPTSKKYCTPKGEKCTAWNCTCDNQLRAMRASAMLLGAMFVFNNNDPGRKSDEDDNERSDSDWNCFFLPLGPTDDPTSPQPVVEFPRMSSWPIIPFQCEVSLSDRWLAFEALLLNERTKLVTYNATTSLLPFYHHIDNDLACRIQISNLAYFSSYIAGVNPDKPLFCRNDGYLRSVWDLRLVLWMLRPHATDDELEFSMIKDGFGHLAPGHQQAPMSGTSIPMKGLIEAKNSLELIYSLYPIMTEQMVNEGLNDALENIEAPVQSILASMESRGIAFFPHRLKQIEVQIESRIGELETQSRLITKDPAFLLSSPQQVSNFLFDVLSLRIPAGIISKTTVGSSHRSTSEDALLAIKEEIISRTGSSPSIIDMILEFRQLNKLLTTFVRPLPKFCRRIGTKKCKREPYRIYPQWMQTSVRTGRLSCRKPNLQQVPKESAFGVIPRDAFATADGMCLVACDYSQKEVRILAHMAEDETMIALFRGDRNVDIYRQMSSIILNKPTDAITEKERSQFKIITLAILYGMSANQVAMKLAISRANAQQLMTDFFRRFRRVKPWIDETKEYARKKSFVKTISGRKRYLDDINSNDNAKRSQAERQAVNTVIQGSAADIMKAAMIRLATNLMRWHDETTRPRMVLQIHDEMILELRFNELDIKNLKDIAQRSCCIDCEKHFRLKVPMLLNVWKKLGRHDFHLDTEYCSLSSSIGVKTMTSSSSPSFVRLSTVVVVGAPSFLRPAVSPSSLTRLFMGWGPEPIWSTARVTRNVQACPSGSCVSLYVDVDDGSDFVNPGQYVQVRPAGDDDAKPIFLAIASAPTGEAPKLVSPGKKKAPGDADAAAGPEYKSPVPATWEFLVKGTEFNSWITSIAPGSELSISQVMGSGFPISENVDGFKYDFPTQNLILFATGSGIAPIRSAIESDKLGIGKGRTCTLYYGVRTPDDLSYVSKFPSWEEGGVSVVPVISRPDGTTWMGRTGYVQNALEEDGIPIPRNSAALLCGVNGMVDSVKAMLIESGVFEGRVLKNF</sequence>
<dbReference type="PANTHER" id="PTHR10133:SF27">
    <property type="entry name" value="DNA POLYMERASE NU"/>
    <property type="match status" value="1"/>
</dbReference>
<dbReference type="Gene3D" id="3.40.50.80">
    <property type="entry name" value="Nucleotide-binding domain of ferredoxin-NADP reductase (FNR) module"/>
    <property type="match status" value="1"/>
</dbReference>
<dbReference type="InterPro" id="IPR043502">
    <property type="entry name" value="DNA/RNA_pol_sf"/>
</dbReference>
<dbReference type="SMART" id="SM00482">
    <property type="entry name" value="POLAc"/>
    <property type="match status" value="1"/>
</dbReference>
<feature type="compositionally biased region" description="Basic residues" evidence="2">
    <location>
        <begin position="431"/>
        <end position="440"/>
    </location>
</feature>
<feature type="region of interest" description="Disordered" evidence="2">
    <location>
        <begin position="425"/>
        <end position="447"/>
    </location>
</feature>
<feature type="compositionally biased region" description="Basic and acidic residues" evidence="2">
    <location>
        <begin position="315"/>
        <end position="326"/>
    </location>
</feature>
<dbReference type="Gene3D" id="1.20.1060.10">
    <property type="entry name" value="Taq DNA Polymerase, Chain T, domain 4"/>
    <property type="match status" value="1"/>
</dbReference>
<dbReference type="PANTHER" id="PTHR10133">
    <property type="entry name" value="DNA POLYMERASE I"/>
    <property type="match status" value="1"/>
</dbReference>
<evidence type="ECO:0000256" key="2">
    <source>
        <dbReference type="SAM" id="MobiDB-lite"/>
    </source>
</evidence>
<accession>A0ABD3RVY4</accession>
<dbReference type="SUPFAM" id="SSF52343">
    <property type="entry name" value="Ferredoxin reductase-like, C-terminal NADP-linked domain"/>
    <property type="match status" value="1"/>
</dbReference>
<reference evidence="4 5" key="1">
    <citation type="submission" date="2024-10" db="EMBL/GenBank/DDBJ databases">
        <title>Updated reference genomes for cyclostephanoid diatoms.</title>
        <authorList>
            <person name="Roberts W.R."/>
            <person name="Alverson A.J."/>
        </authorList>
    </citation>
    <scope>NUCLEOTIDE SEQUENCE [LARGE SCALE GENOMIC DNA]</scope>
    <source>
        <strain evidence="4 5">AJA228-03</strain>
    </source>
</reference>
<evidence type="ECO:0000313" key="5">
    <source>
        <dbReference type="Proteomes" id="UP001530377"/>
    </source>
</evidence>
<dbReference type="PRINTS" id="PR00868">
    <property type="entry name" value="DNAPOLI"/>
</dbReference>
<dbReference type="EMBL" id="JALLPB020000152">
    <property type="protein sequence ID" value="KAL3816375.1"/>
    <property type="molecule type" value="Genomic_DNA"/>
</dbReference>
<feature type="region of interest" description="Disordered" evidence="2">
    <location>
        <begin position="1276"/>
        <end position="1296"/>
    </location>
</feature>
<dbReference type="Pfam" id="PF00175">
    <property type="entry name" value="NAD_binding_1"/>
    <property type="match status" value="1"/>
</dbReference>
<proteinExistence type="predicted"/>
<protein>
    <recommendedName>
        <fullName evidence="3">DNA-directed DNA polymerase family A palm domain-containing protein</fullName>
    </recommendedName>
</protein>
<dbReference type="InterPro" id="IPR001433">
    <property type="entry name" value="OxRdtase_FAD/NAD-bd"/>
</dbReference>
<evidence type="ECO:0000259" key="3">
    <source>
        <dbReference type="SMART" id="SM00482"/>
    </source>
</evidence>
<dbReference type="Pfam" id="PF00476">
    <property type="entry name" value="DNA_pol_A"/>
    <property type="match status" value="1"/>
</dbReference>
<dbReference type="Gene3D" id="3.30.420.10">
    <property type="entry name" value="Ribonuclease H-like superfamily/Ribonuclease H"/>
    <property type="match status" value="1"/>
</dbReference>
<dbReference type="FunFam" id="1.10.150.20:FF:000070">
    <property type="entry name" value="DNA polymerase I, putative"/>
    <property type="match status" value="1"/>
</dbReference>
<keyword evidence="5" id="KW-1185">Reference proteome</keyword>
<evidence type="ECO:0000313" key="4">
    <source>
        <dbReference type="EMBL" id="KAL3816375.1"/>
    </source>
</evidence>
<dbReference type="SUPFAM" id="SSF56672">
    <property type="entry name" value="DNA/RNA polymerases"/>
    <property type="match status" value="1"/>
</dbReference>
<dbReference type="CDD" id="cd00322">
    <property type="entry name" value="FNR_like"/>
    <property type="match status" value="1"/>
</dbReference>
<feature type="region of interest" description="Disordered" evidence="2">
    <location>
        <begin position="78"/>
        <end position="98"/>
    </location>
</feature>
<feature type="region of interest" description="Disordered" evidence="2">
    <location>
        <begin position="1"/>
        <end position="33"/>
    </location>
</feature>
<feature type="region of interest" description="Disordered" evidence="2">
    <location>
        <begin position="251"/>
        <end position="338"/>
    </location>
</feature>
<dbReference type="InterPro" id="IPR039261">
    <property type="entry name" value="FNR_nucleotide-bd"/>
</dbReference>
<name>A0ABD3RVY4_9STRA</name>
<organism evidence="4 5">
    <name type="scientific">Cyclostephanos tholiformis</name>
    <dbReference type="NCBI Taxonomy" id="382380"/>
    <lineage>
        <taxon>Eukaryota</taxon>
        <taxon>Sar</taxon>
        <taxon>Stramenopiles</taxon>
        <taxon>Ochrophyta</taxon>
        <taxon>Bacillariophyta</taxon>
        <taxon>Coscinodiscophyceae</taxon>
        <taxon>Thalassiosirophycidae</taxon>
        <taxon>Stephanodiscales</taxon>
        <taxon>Stephanodiscaceae</taxon>
        <taxon>Cyclostephanos</taxon>
    </lineage>
</organism>
<comment type="caution">
    <text evidence="4">The sequence shown here is derived from an EMBL/GenBank/DDBJ whole genome shotgun (WGS) entry which is preliminary data.</text>
</comment>
<dbReference type="Gene3D" id="3.30.70.370">
    <property type="match status" value="1"/>
</dbReference>
<evidence type="ECO:0000256" key="1">
    <source>
        <dbReference type="ARBA" id="ARBA00022705"/>
    </source>
</evidence>
<dbReference type="InterPro" id="IPR002298">
    <property type="entry name" value="DNA_polymerase_A"/>
</dbReference>
<feature type="compositionally biased region" description="Basic and acidic residues" evidence="2">
    <location>
        <begin position="80"/>
        <end position="98"/>
    </location>
</feature>
<dbReference type="InterPro" id="IPR036397">
    <property type="entry name" value="RNaseH_sf"/>
</dbReference>
<keyword evidence="1" id="KW-0235">DNA replication</keyword>
<feature type="domain" description="DNA-directed DNA polymerase family A palm" evidence="3">
    <location>
        <begin position="898"/>
        <end position="1109"/>
    </location>
</feature>
<feature type="compositionally biased region" description="Basic and acidic residues" evidence="2">
    <location>
        <begin position="290"/>
        <end position="306"/>
    </location>
</feature>
<feature type="compositionally biased region" description="Basic and acidic residues" evidence="2">
    <location>
        <begin position="251"/>
        <end position="280"/>
    </location>
</feature>